<dbReference type="Pfam" id="PF07676">
    <property type="entry name" value="PD40"/>
    <property type="match status" value="1"/>
</dbReference>
<evidence type="ECO:0000256" key="1">
    <source>
        <dbReference type="SAM" id="Phobius"/>
    </source>
</evidence>
<dbReference type="GO" id="GO:0016810">
    <property type="term" value="F:hydrolase activity, acting on carbon-nitrogen (but not peptide) bonds"/>
    <property type="evidence" value="ECO:0007669"/>
    <property type="project" value="InterPro"/>
</dbReference>
<dbReference type="AlphaFoldDB" id="A0A5C2SCY8"/>
<dbReference type="Gene3D" id="2.120.10.30">
    <property type="entry name" value="TolB, C-terminal domain"/>
    <property type="match status" value="1"/>
</dbReference>
<reference evidence="3" key="1">
    <citation type="journal article" date="2018" name="Genome Biol. Evol.">
        <title>Genomics and development of Lentinus tigrinus, a white-rot wood-decaying mushroom with dimorphic fruiting bodies.</title>
        <authorList>
            <person name="Wu B."/>
            <person name="Xu Z."/>
            <person name="Knudson A."/>
            <person name="Carlson A."/>
            <person name="Chen N."/>
            <person name="Kovaka S."/>
            <person name="LaButti K."/>
            <person name="Lipzen A."/>
            <person name="Pennachio C."/>
            <person name="Riley R."/>
            <person name="Schakwitz W."/>
            <person name="Umezawa K."/>
            <person name="Ohm R.A."/>
            <person name="Grigoriev I.V."/>
            <person name="Nagy L.G."/>
            <person name="Gibbons J."/>
            <person name="Hibbett D."/>
        </authorList>
    </citation>
    <scope>NUCLEOTIDE SEQUENCE [LARGE SCALE GENOMIC DNA]</scope>
    <source>
        <strain evidence="3">ALCF2SS1-6</strain>
    </source>
</reference>
<dbReference type="SUPFAM" id="SSF82171">
    <property type="entry name" value="DPP6 N-terminal domain-like"/>
    <property type="match status" value="1"/>
</dbReference>
<evidence type="ECO:0000259" key="2">
    <source>
        <dbReference type="Pfam" id="PF01979"/>
    </source>
</evidence>
<keyword evidence="1" id="KW-0812">Transmembrane</keyword>
<dbReference type="SUPFAM" id="SSF51556">
    <property type="entry name" value="Metallo-dependent hydrolases"/>
    <property type="match status" value="1"/>
</dbReference>
<dbReference type="InterPro" id="IPR051781">
    <property type="entry name" value="Metallo-dep_Hydrolase"/>
</dbReference>
<dbReference type="InterPro" id="IPR011042">
    <property type="entry name" value="6-blade_b-propeller_TolB-like"/>
</dbReference>
<dbReference type="OrthoDB" id="194468at2759"/>
<dbReference type="Proteomes" id="UP000313359">
    <property type="component" value="Unassembled WGS sequence"/>
</dbReference>
<dbReference type="InterPro" id="IPR006680">
    <property type="entry name" value="Amidohydro-rel"/>
</dbReference>
<dbReference type="InterPro" id="IPR011659">
    <property type="entry name" value="WD40"/>
</dbReference>
<keyword evidence="1" id="KW-1133">Transmembrane helix</keyword>
<feature type="transmembrane region" description="Helical" evidence="1">
    <location>
        <begin position="32"/>
        <end position="49"/>
    </location>
</feature>
<feature type="domain" description="Amidohydrolase-related" evidence="2">
    <location>
        <begin position="1186"/>
        <end position="1227"/>
    </location>
</feature>
<gene>
    <name evidence="3" type="ORF">L227DRAFT_549579</name>
</gene>
<dbReference type="InterPro" id="IPR011059">
    <property type="entry name" value="Metal-dep_hydrolase_composite"/>
</dbReference>
<keyword evidence="1" id="KW-0472">Membrane</keyword>
<dbReference type="EMBL" id="ML122271">
    <property type="protein sequence ID" value="RPD59216.1"/>
    <property type="molecule type" value="Genomic_DNA"/>
</dbReference>
<accession>A0A5C2SCY8</accession>
<sequence>MAASVEKQAYAVGDATSTCPYVPRNTRFIRTILLLSSAAILSTLLPASWTSTDLLNTKDSPSASLAQPGEQWKDEIWPLREQTPWDISTDFPFPRLLEYDVTEGTWLRLDVNPKSGEIIFDMLGDIYCLPAGAYSHSALHSESHSRAIPVLTGVPHDSDPHFSPDGTKFVFRSDAGLGVENIWVKPWTSCEEADVRPSYADGELGNALLVKDHEEDLLASGIRETEQRKRNRLLREGRHDTSRVTNETYRWVTDARFHPSGTKVVATKWFTSARSLGAGEGWEYPLPGESASTTSIKAGSGKLLVGRTLPLGWTVEKYGDQQVGPEQFIWQGNDSVIYSKNTGDTNGVWEYSKDVHKGTYSIFSTNLTTQRTTLLVDAFPGGATRPELSRDGRTLAFVRRVRDKEALVLKDLHTGTIRNIWHGLSYDLSVVSAPFGTYPSFAFTPEDDAVIVWAAGQIYHVPLSKNTNRELVTGGEPKIIPFKAHIEKRLAETRLPKTDIKSVETSDFQRVYAFYELRADEAGEKVVFQGAGATYVQEVGEDAGPAREVPKLHSSAPYFSPSFVPGTSDLVIHARWSDVNFTTFELANLTSGIAYELTGLPVGRYYVPNLCSCSGANRQIAFLKTGGDYLTGDVVATAGAGLYIGELTLPSSSSSKSAAIKNVRFVPSEIETGDVVHTQLKFLEKNKKLLVQSPQRAFAIDLAVGPNETGDYKHETLATGRMSTELAIPPPTSGSLKSGTPVAVVDFLHVYYAPSVKPDDAVWSKPANATKGLTRLSLDGGHSLAWSGDGSKLFWFLGPYLHYVDISKLDARAKAQQHDAVTFQEVFVEYQSDIGRLKKEASAFAAQRYGEEGAANAEFFVIANATLLTMESGNVQSDLLHDAVIVTRAGEIEAIVGVHDFVAPYGATVLDAEGGFIVPGFIDVHAHWNGYDTNFPVKSWEMETFLAYGVTTLHNPSADTVLAYAERFRMERGQMVGPRIYHTGDIIYGAGIPGLHQDIVDMAEARSALLRIKVEGGPSSYSYKNYNLPSRASRQRLLLASRELGMLCVPEGGMNYDWDQTYIADGMTTVEHSIPIPVLYEDMLTFYALSGSGATPTHIVNYGGAMGEQYIWATEDIPNSKLRRFTRHDILESLSESTARPLDSYQVFNTSISTAKMVRKGLKAHIGAHGEPPIGVNYHAEMFFTKAGGLTNYEVIRAATSDAAYTLGIDSSVGSLTPGKLADFVVYPPGVDLLEGDISGTRDIRFVVRGGRVWDALTMVEVWPVAGRREPTPPLNAE</sequence>
<dbReference type="SUPFAM" id="SSF51338">
    <property type="entry name" value="Composite domain of metallo-dependent hydrolases"/>
    <property type="match status" value="1"/>
</dbReference>
<dbReference type="STRING" id="1328759.A0A5C2SCY8"/>
<dbReference type="Gene3D" id="3.20.20.140">
    <property type="entry name" value="Metal-dependent hydrolases"/>
    <property type="match status" value="1"/>
</dbReference>
<dbReference type="Pfam" id="PF01979">
    <property type="entry name" value="Amidohydro_1"/>
    <property type="match status" value="1"/>
</dbReference>
<name>A0A5C2SCY8_9APHY</name>
<evidence type="ECO:0000313" key="3">
    <source>
        <dbReference type="EMBL" id="RPD59216.1"/>
    </source>
</evidence>
<dbReference type="PANTHER" id="PTHR43135:SF3">
    <property type="entry name" value="ALPHA-D-RIBOSE 1-METHYLPHOSPHONATE 5-TRIPHOSPHATE DIPHOSPHATASE"/>
    <property type="match status" value="1"/>
</dbReference>
<dbReference type="PANTHER" id="PTHR43135">
    <property type="entry name" value="ALPHA-D-RIBOSE 1-METHYLPHOSPHONATE 5-TRIPHOSPHATE DIPHOSPHATASE"/>
    <property type="match status" value="1"/>
</dbReference>
<evidence type="ECO:0000313" key="4">
    <source>
        <dbReference type="Proteomes" id="UP000313359"/>
    </source>
</evidence>
<protein>
    <recommendedName>
        <fullName evidence="2">Amidohydrolase-related domain-containing protein</fullName>
    </recommendedName>
</protein>
<dbReference type="InterPro" id="IPR032466">
    <property type="entry name" value="Metal_Hydrolase"/>
</dbReference>
<organism evidence="3 4">
    <name type="scientific">Lentinus tigrinus ALCF2SS1-6</name>
    <dbReference type="NCBI Taxonomy" id="1328759"/>
    <lineage>
        <taxon>Eukaryota</taxon>
        <taxon>Fungi</taxon>
        <taxon>Dikarya</taxon>
        <taxon>Basidiomycota</taxon>
        <taxon>Agaricomycotina</taxon>
        <taxon>Agaricomycetes</taxon>
        <taxon>Polyporales</taxon>
        <taxon>Polyporaceae</taxon>
        <taxon>Lentinus</taxon>
    </lineage>
</organism>
<dbReference type="Gene3D" id="2.30.40.10">
    <property type="entry name" value="Urease, subunit C, domain 1"/>
    <property type="match status" value="2"/>
</dbReference>
<proteinExistence type="predicted"/>
<keyword evidence="4" id="KW-1185">Reference proteome</keyword>